<keyword evidence="2" id="KW-0813">Transport</keyword>
<dbReference type="Proteomes" id="UP000604046">
    <property type="component" value="Unassembled WGS sequence"/>
</dbReference>
<dbReference type="Gene3D" id="1.20.1250.20">
    <property type="entry name" value="MFS general substrate transporter like domains"/>
    <property type="match status" value="1"/>
</dbReference>
<dbReference type="PANTHER" id="PTHR23504:SF15">
    <property type="entry name" value="MAJOR FACILITATOR SUPERFAMILY (MFS) PROFILE DOMAIN-CONTAINING PROTEIN"/>
    <property type="match status" value="1"/>
</dbReference>
<feature type="transmembrane region" description="Helical" evidence="6">
    <location>
        <begin position="270"/>
        <end position="289"/>
    </location>
</feature>
<feature type="domain" description="Major facilitator superfamily (MFS) profile" evidence="7">
    <location>
        <begin position="1"/>
        <end position="386"/>
    </location>
</feature>
<feature type="transmembrane region" description="Helical" evidence="6">
    <location>
        <begin position="246"/>
        <end position="264"/>
    </location>
</feature>
<dbReference type="PRINTS" id="PR01035">
    <property type="entry name" value="TCRTETA"/>
</dbReference>
<dbReference type="Pfam" id="PF07690">
    <property type="entry name" value="MFS_1"/>
    <property type="match status" value="1"/>
</dbReference>
<feature type="transmembrane region" description="Helical" evidence="6">
    <location>
        <begin position="161"/>
        <end position="181"/>
    </location>
</feature>
<comment type="caution">
    <text evidence="8">The sequence shown here is derived from an EMBL/GenBank/DDBJ whole genome shotgun (WGS) entry which is preliminary data.</text>
</comment>
<evidence type="ECO:0000313" key="8">
    <source>
        <dbReference type="EMBL" id="CAE7447687.1"/>
    </source>
</evidence>
<dbReference type="SUPFAM" id="SSF103473">
    <property type="entry name" value="MFS general substrate transporter"/>
    <property type="match status" value="1"/>
</dbReference>
<dbReference type="InterPro" id="IPR020846">
    <property type="entry name" value="MFS_dom"/>
</dbReference>
<dbReference type="AlphaFoldDB" id="A0A812RPJ8"/>
<evidence type="ECO:0000256" key="3">
    <source>
        <dbReference type="ARBA" id="ARBA00022692"/>
    </source>
</evidence>
<organism evidence="8 9">
    <name type="scientific">Symbiodinium natans</name>
    <dbReference type="NCBI Taxonomy" id="878477"/>
    <lineage>
        <taxon>Eukaryota</taxon>
        <taxon>Sar</taxon>
        <taxon>Alveolata</taxon>
        <taxon>Dinophyceae</taxon>
        <taxon>Suessiales</taxon>
        <taxon>Symbiodiniaceae</taxon>
        <taxon>Symbiodinium</taxon>
    </lineage>
</organism>
<evidence type="ECO:0000256" key="2">
    <source>
        <dbReference type="ARBA" id="ARBA00022448"/>
    </source>
</evidence>
<evidence type="ECO:0000256" key="6">
    <source>
        <dbReference type="SAM" id="Phobius"/>
    </source>
</evidence>
<sequence>MADAAQIAKLGLFVSADYMGTSMMRSLLPQLLVGSSASAVGSLESWYGLGQTLGSLSLPYLSDVLGRRRVLQLSCLGTSAGYGLSALAVASGEPGSLVLVGRVVAGLTKQTLTMARAMIGDMYGQESRQSSMALLTLFSCSGYLLGPLIGGWLADSAGVMAPLRCVSALFLLLFLLCRALPETAPALQREAPAGTSDWATLRQPGSWRVVAVVALQEFVLTGWTSVSRPRIIKKRLPGGFSSTARYDTWLILCVMLASGIWRTFPGIDTGHAMMVGIAFFALGLGMLCWSTDAGCLFASAAVIGVGISATRTLPATLLLKLAPDLKRGAVMGMLDLVGACCRVAAPLLTGRIIDNFDDTAGLALLVLALLLAATLLLTAQGSQSAWLSADKAKAS</sequence>
<evidence type="ECO:0000256" key="4">
    <source>
        <dbReference type="ARBA" id="ARBA00022989"/>
    </source>
</evidence>
<keyword evidence="9" id="KW-1185">Reference proteome</keyword>
<dbReference type="GO" id="GO:0022857">
    <property type="term" value="F:transmembrane transporter activity"/>
    <property type="evidence" value="ECO:0007669"/>
    <property type="project" value="InterPro"/>
</dbReference>
<feature type="transmembrane region" description="Helical" evidence="6">
    <location>
        <begin position="360"/>
        <end position="379"/>
    </location>
</feature>
<dbReference type="InterPro" id="IPR011701">
    <property type="entry name" value="MFS"/>
</dbReference>
<dbReference type="InterPro" id="IPR001958">
    <property type="entry name" value="Tet-R_TetA/multi-R_MdtG-like"/>
</dbReference>
<dbReference type="PROSITE" id="PS50850">
    <property type="entry name" value="MFS"/>
    <property type="match status" value="1"/>
</dbReference>
<keyword evidence="5 6" id="KW-0472">Membrane</keyword>
<accession>A0A812RPJ8</accession>
<evidence type="ECO:0000256" key="5">
    <source>
        <dbReference type="ARBA" id="ARBA00023136"/>
    </source>
</evidence>
<keyword evidence="3 6" id="KW-0812">Transmembrane</keyword>
<dbReference type="PANTHER" id="PTHR23504">
    <property type="entry name" value="MAJOR FACILITATOR SUPERFAMILY DOMAIN-CONTAINING PROTEIN 10"/>
    <property type="match status" value="1"/>
</dbReference>
<feature type="transmembrane region" description="Helical" evidence="6">
    <location>
        <begin position="132"/>
        <end position="154"/>
    </location>
</feature>
<reference evidence="8" key="1">
    <citation type="submission" date="2021-02" db="EMBL/GenBank/DDBJ databases">
        <authorList>
            <person name="Dougan E. K."/>
            <person name="Rhodes N."/>
            <person name="Thang M."/>
            <person name="Chan C."/>
        </authorList>
    </citation>
    <scope>NUCLEOTIDE SEQUENCE</scope>
</reference>
<dbReference type="OrthoDB" id="437614at2759"/>
<dbReference type="EMBL" id="CAJNDS010002357">
    <property type="protein sequence ID" value="CAE7447687.1"/>
    <property type="molecule type" value="Genomic_DNA"/>
</dbReference>
<evidence type="ECO:0000259" key="7">
    <source>
        <dbReference type="PROSITE" id="PS50850"/>
    </source>
</evidence>
<feature type="transmembrane region" description="Helical" evidence="6">
    <location>
        <begin position="296"/>
        <end position="317"/>
    </location>
</feature>
<protein>
    <submittedName>
        <fullName evidence="8">MFSD9 protein</fullName>
    </submittedName>
</protein>
<dbReference type="InterPro" id="IPR036259">
    <property type="entry name" value="MFS_trans_sf"/>
</dbReference>
<dbReference type="GO" id="GO:0016020">
    <property type="term" value="C:membrane"/>
    <property type="evidence" value="ECO:0007669"/>
    <property type="project" value="UniProtKB-SubCell"/>
</dbReference>
<feature type="transmembrane region" description="Helical" evidence="6">
    <location>
        <begin position="329"/>
        <end position="348"/>
    </location>
</feature>
<name>A0A812RPJ8_9DINO</name>
<gene>
    <name evidence="8" type="primary">MFSD9</name>
    <name evidence="8" type="ORF">SNAT2548_LOCUS24429</name>
</gene>
<evidence type="ECO:0000313" key="9">
    <source>
        <dbReference type="Proteomes" id="UP000604046"/>
    </source>
</evidence>
<comment type="subcellular location">
    <subcellularLocation>
        <location evidence="1">Membrane</location>
        <topology evidence="1">Multi-pass membrane protein</topology>
    </subcellularLocation>
</comment>
<keyword evidence="4 6" id="KW-1133">Transmembrane helix</keyword>
<evidence type="ECO:0000256" key="1">
    <source>
        <dbReference type="ARBA" id="ARBA00004141"/>
    </source>
</evidence>
<proteinExistence type="predicted"/>